<keyword evidence="2" id="KW-1185">Reference proteome</keyword>
<evidence type="ECO:0000313" key="2">
    <source>
        <dbReference type="Proteomes" id="UP000510844"/>
    </source>
</evidence>
<protein>
    <submittedName>
        <fullName evidence="1">Beta family protein</fullName>
    </submittedName>
</protein>
<name>A0A7L6B2R0_9ACTN</name>
<sequence>MADYYPILKGRKGELEAIGNIDDELAPHILPVFDVPPSDNGPIKDARAFSRQAQRTVPRDMAIAVDIRHLADPTSGIRRPLPDIAEDLHQWGTPFLPVAHLRDTPGRMADIREAAALHGHGAVLRLEDDIDHDEIDIRLSDLLSATELTAAECVLILDAAEVRSEHDLTRVEPLIHKRLNRVERHPWKAVALAAGAMPRSISHLPPGRPTPLRRWDLDLWRRLHDHGLAFADYGITHPQVASGRGRPAPNLRYTDHDVWWAYRAHGDNDGNQAIHHLCQALVSADHWPDVGRRFSWGDEQIALRASHHAGPGTPSQWISWGTSHHLAHVSTQLGLCHPIPNT</sequence>
<gene>
    <name evidence="1" type="ORF">H1D33_21605</name>
</gene>
<dbReference type="AlphaFoldDB" id="A0A7L6B2R0"/>
<dbReference type="RefSeq" id="WP_181568457.1">
    <property type="nucleotide sequence ID" value="NZ_CP059322.2"/>
</dbReference>
<dbReference type="InterPro" id="IPR025683">
    <property type="entry name" value="Protein_beta"/>
</dbReference>
<dbReference type="Pfam" id="PF14350">
    <property type="entry name" value="Beta_protein"/>
    <property type="match status" value="1"/>
</dbReference>
<dbReference type="EMBL" id="CP059322">
    <property type="protein sequence ID" value="QLQ35930.1"/>
    <property type="molecule type" value="Genomic_DNA"/>
</dbReference>
<reference evidence="1 2" key="2">
    <citation type="journal article" date="2021" name="Mar. Drugs">
        <title>A New Micromonospora Strain with Antibiotic Activity Isolated from the Microbiome of a Mid-Atlantic Deep-Sea Sponge.</title>
        <authorList>
            <person name="Back C.R."/>
            <person name="Stennett H.L."/>
            <person name="Williams S.E."/>
            <person name="Wang L."/>
            <person name="Ojeda Gomez J."/>
            <person name="Abdulle O.M."/>
            <person name="Duffy T."/>
            <person name="Neal C."/>
            <person name="Mantell J."/>
            <person name="Jepson M.A."/>
            <person name="Hendry K.R."/>
            <person name="Powell D."/>
            <person name="Stach J.E.M."/>
            <person name="Essex-Lopresti A.E."/>
            <person name="Willis C.L."/>
            <person name="Curnow P."/>
            <person name="Race P.R."/>
        </authorList>
    </citation>
    <scope>NUCLEOTIDE SEQUENCE [LARGE SCALE GENOMIC DNA]</scope>
    <source>
        <strain evidence="1 2">28ISP2-46</strain>
    </source>
</reference>
<evidence type="ECO:0000313" key="1">
    <source>
        <dbReference type="EMBL" id="QLQ35930.1"/>
    </source>
</evidence>
<proteinExistence type="predicted"/>
<accession>A0A7L6B2R0</accession>
<organism evidence="1 2">
    <name type="scientific">Micromonospora robiginosa</name>
    <dbReference type="NCBI Taxonomy" id="2749844"/>
    <lineage>
        <taxon>Bacteria</taxon>
        <taxon>Bacillati</taxon>
        <taxon>Actinomycetota</taxon>
        <taxon>Actinomycetes</taxon>
        <taxon>Micromonosporales</taxon>
        <taxon>Micromonosporaceae</taxon>
        <taxon>Micromonospora</taxon>
    </lineage>
</organism>
<reference evidence="2" key="1">
    <citation type="submission" date="2020-07" db="EMBL/GenBank/DDBJ databases">
        <title>A new Micromonospora strain with potent antibiotic activity isolated from the microbiome of a mid-Atlantic deep-sea sponge.</title>
        <authorList>
            <person name="Back C.R."/>
            <person name="Stennett H.L."/>
            <person name="Williams S.E."/>
            <person name="Wang L."/>
            <person name="Ojeda Gomez J."/>
            <person name="Abdulle O.M."/>
            <person name="Duffy T."/>
            <person name="Hendry K.R."/>
            <person name="Powell D."/>
            <person name="Stach J.E."/>
            <person name="Essex-Lopresti A.E."/>
            <person name="Willis C.L."/>
            <person name="Curnow P."/>
            <person name="Race P.R."/>
        </authorList>
    </citation>
    <scope>NUCLEOTIDE SEQUENCE [LARGE SCALE GENOMIC DNA]</scope>
    <source>
        <strain evidence="2">28ISP2-46</strain>
    </source>
</reference>
<dbReference type="KEGG" id="mfeu:H1D33_21605"/>
<dbReference type="Proteomes" id="UP000510844">
    <property type="component" value="Chromosome"/>
</dbReference>